<reference evidence="2 3" key="1">
    <citation type="submission" date="2016-10" db="EMBL/GenBank/DDBJ databases">
        <authorList>
            <person name="de Groot N.N."/>
        </authorList>
    </citation>
    <scope>NUCLEOTIDE SEQUENCE [LARGE SCALE GENOMIC DNA]</scope>
    <source>
        <strain evidence="2 3">CGMCC 1.8925</strain>
    </source>
</reference>
<accession>A0A1G5DL95</accession>
<evidence type="ECO:0000313" key="3">
    <source>
        <dbReference type="Proteomes" id="UP000199502"/>
    </source>
</evidence>
<keyword evidence="1" id="KW-0812">Transmembrane</keyword>
<sequence>MTDLLLLAGVLLCLLSLPLAVVQLLRLQPPRAAVLAFVLGILLVFASAWLNPDPFRVQDIPAAFGRVIGN</sequence>
<dbReference type="STRING" id="336292.SAMN05660710_00856"/>
<proteinExistence type="predicted"/>
<evidence type="ECO:0000256" key="1">
    <source>
        <dbReference type="SAM" id="Phobius"/>
    </source>
</evidence>
<organism evidence="2 3">
    <name type="scientific">Paracoccus tibetensis</name>
    <dbReference type="NCBI Taxonomy" id="336292"/>
    <lineage>
        <taxon>Bacteria</taxon>
        <taxon>Pseudomonadati</taxon>
        <taxon>Pseudomonadota</taxon>
        <taxon>Alphaproteobacteria</taxon>
        <taxon>Rhodobacterales</taxon>
        <taxon>Paracoccaceae</taxon>
        <taxon>Paracoccus</taxon>
    </lineage>
</organism>
<name>A0A1G5DL95_9RHOB</name>
<evidence type="ECO:0000313" key="2">
    <source>
        <dbReference type="EMBL" id="SCY15523.1"/>
    </source>
</evidence>
<keyword evidence="1" id="KW-1133">Transmembrane helix</keyword>
<dbReference type="Proteomes" id="UP000199502">
    <property type="component" value="Unassembled WGS sequence"/>
</dbReference>
<gene>
    <name evidence="2" type="ORF">SAMN05660710_00856</name>
</gene>
<keyword evidence="1" id="KW-0472">Membrane</keyword>
<dbReference type="OrthoDB" id="7776983at2"/>
<protein>
    <submittedName>
        <fullName evidence="2">Uncharacterized protein</fullName>
    </submittedName>
</protein>
<dbReference type="EMBL" id="FMVT01000002">
    <property type="protein sequence ID" value="SCY15523.1"/>
    <property type="molecule type" value="Genomic_DNA"/>
</dbReference>
<keyword evidence="3" id="KW-1185">Reference proteome</keyword>
<dbReference type="RefSeq" id="WP_090740604.1">
    <property type="nucleotide sequence ID" value="NZ_FMVT01000002.1"/>
</dbReference>
<dbReference type="AlphaFoldDB" id="A0A1G5DL95"/>
<feature type="transmembrane region" description="Helical" evidence="1">
    <location>
        <begin position="30"/>
        <end position="50"/>
    </location>
</feature>